<dbReference type="GO" id="GO:0008234">
    <property type="term" value="F:cysteine-type peptidase activity"/>
    <property type="evidence" value="ECO:0007669"/>
    <property type="project" value="UniProtKB-KW"/>
</dbReference>
<dbReference type="GO" id="GO:0001897">
    <property type="term" value="P:symbiont-mediated cytolysis of host cell"/>
    <property type="evidence" value="ECO:0007669"/>
    <property type="project" value="UniProtKB-ARBA"/>
</dbReference>
<keyword evidence="4" id="KW-0788">Thiol protease</keyword>
<keyword evidence="2" id="KW-0645">Protease</keyword>
<dbReference type="InterPro" id="IPR008044">
    <property type="entry name" value="Phage_lysin"/>
</dbReference>
<dbReference type="Gene3D" id="3.90.1720.10">
    <property type="entry name" value="endopeptidase domain like (from Nostoc punctiforme)"/>
    <property type="match status" value="1"/>
</dbReference>
<organism evidence="6">
    <name type="scientific">Siphoviridae sp. ctWsj12</name>
    <dbReference type="NCBI Taxonomy" id="2826363"/>
    <lineage>
        <taxon>Viruses</taxon>
        <taxon>Duplodnaviria</taxon>
        <taxon>Heunggongvirae</taxon>
        <taxon>Uroviricota</taxon>
        <taxon>Caudoviricetes</taxon>
    </lineage>
</organism>
<dbReference type="SUPFAM" id="SSF54001">
    <property type="entry name" value="Cysteine proteinases"/>
    <property type="match status" value="1"/>
</dbReference>
<dbReference type="EMBL" id="BK015233">
    <property type="protein sequence ID" value="DAD97194.1"/>
    <property type="molecule type" value="Genomic_DNA"/>
</dbReference>
<comment type="similarity">
    <text evidence="1">Belongs to the peptidase C40 family.</text>
</comment>
<evidence type="ECO:0000256" key="3">
    <source>
        <dbReference type="ARBA" id="ARBA00022801"/>
    </source>
</evidence>
<evidence type="ECO:0000256" key="2">
    <source>
        <dbReference type="ARBA" id="ARBA00022670"/>
    </source>
</evidence>
<dbReference type="Pfam" id="PF05382">
    <property type="entry name" value="Amidase_5"/>
    <property type="match status" value="1"/>
</dbReference>
<dbReference type="GO" id="GO:0006508">
    <property type="term" value="P:proteolysis"/>
    <property type="evidence" value="ECO:0007669"/>
    <property type="project" value="UniProtKB-KW"/>
</dbReference>
<evidence type="ECO:0000256" key="4">
    <source>
        <dbReference type="ARBA" id="ARBA00022807"/>
    </source>
</evidence>
<proteinExistence type="inferred from homology"/>
<evidence type="ECO:0000313" key="6">
    <source>
        <dbReference type="EMBL" id="DAD97194.1"/>
    </source>
</evidence>
<keyword evidence="3 6" id="KW-0378">Hydrolase</keyword>
<dbReference type="InterPro" id="IPR000064">
    <property type="entry name" value="NLP_P60_dom"/>
</dbReference>
<feature type="domain" description="NlpC/P60" evidence="5">
    <location>
        <begin position="1"/>
        <end position="140"/>
    </location>
</feature>
<dbReference type="InterPro" id="IPR038765">
    <property type="entry name" value="Papain-like_cys_pep_sf"/>
</dbReference>
<protein>
    <submittedName>
        <fullName evidence="6">Peptidoglycan hydrolase</fullName>
    </submittedName>
</protein>
<evidence type="ECO:0000259" key="5">
    <source>
        <dbReference type="PROSITE" id="PS51935"/>
    </source>
</evidence>
<name>A0A8S5NSA4_9CAUD</name>
<accession>A0A8S5NSA4</accession>
<sequence length="263" mass="28956">MINMKIEQMIKWMTDREGKVTYSMTSRLGPKSYDCSSAVFFSMIAGGFLPVGSMGNTETLFAMSDTKLKKISRSEVKRGDIFVAGTPGQSNGSGGHTGIFLSNKSFIHCSYYWNGIHTDSHDSYMSTRLTHHFYRIVAAGDVKPTENNPQMIQLAIDGQFGNATARRLQEYFDTAGKDGIISHQYKQKFNQNVYAAQFDSSLIGSNVVVALQKYLGVTEDGLMGQATIKAFQKRLGTTQDGIISPVSNMVSALQKALNTNKLP</sequence>
<reference evidence="6" key="1">
    <citation type="journal article" date="2021" name="Proc. Natl. Acad. Sci. U.S.A.">
        <title>A Catalog of Tens of Thousands of Viruses from Human Metagenomes Reveals Hidden Associations with Chronic Diseases.</title>
        <authorList>
            <person name="Tisza M.J."/>
            <person name="Buck C.B."/>
        </authorList>
    </citation>
    <scope>NUCLEOTIDE SEQUENCE</scope>
    <source>
        <strain evidence="6">CtWsj12</strain>
    </source>
</reference>
<dbReference type="PROSITE" id="PS51935">
    <property type="entry name" value="NLPC_P60"/>
    <property type="match status" value="1"/>
</dbReference>
<evidence type="ECO:0000256" key="1">
    <source>
        <dbReference type="ARBA" id="ARBA00007074"/>
    </source>
</evidence>